<evidence type="ECO:0000256" key="1">
    <source>
        <dbReference type="SAM" id="SignalP"/>
    </source>
</evidence>
<dbReference type="EMBL" id="JAJBZG010000005">
    <property type="protein sequence ID" value="MCB7481479.1"/>
    <property type="molecule type" value="Genomic_DNA"/>
</dbReference>
<protein>
    <submittedName>
        <fullName evidence="2">Uncharacterized protein</fullName>
    </submittedName>
</protein>
<evidence type="ECO:0000313" key="3">
    <source>
        <dbReference type="Proteomes" id="UP001139414"/>
    </source>
</evidence>
<feature type="chain" id="PRO_5040952895" evidence="1">
    <location>
        <begin position="23"/>
        <end position="810"/>
    </location>
</feature>
<proteinExistence type="predicted"/>
<dbReference type="AlphaFoldDB" id="A0A9X1LJI9"/>
<dbReference type="PROSITE" id="PS51257">
    <property type="entry name" value="PROKAR_LIPOPROTEIN"/>
    <property type="match status" value="1"/>
</dbReference>
<name>A0A9X1LJI9_9FLAO</name>
<sequence>MKRFIVFAIILSVFACSTNQEAEFSLTNHIPDDTEAIILTPNLPEFIENLKNNSFIKESKFGLQERLSSQLQFIKHLNLRSKTGINLSRISSETMVYTITTKKDSALVVLDSLQNKSVETLKEDGVELQRIAIEDDKFFLYETGTTSIISNSKTKILDIAQRKNLLKSETFKNAYNAADPNKTSVFLRNSAFKKITGLFENFNFPGFRNFSEWSILDLDITKSEMKLNGISLPGNNSFMNLLSGVNPKEAEVAKVCPSDFLSFYSVNFSSFDSLEKNLNNYSKDSIAREFPEILQYVRELASIKLKSGNLFVLNAVEIEIAKENLAGLGVEVENYRNTPIFELENPGIFKNPIPELMLIKENRFYGIVDHFIIFSNEIDPLKKAIADYQNSNTIAGKSYYSELTSSLSSASSILMVSRLPEFYASLDKSPASEKLSFKKNSLAAFQIISEDNFAHLHGIFSNSEGQKMNGSGAEQTAYFKLDAPVNLTPYFFKNHETDQMDMAVQDEKNTLYLISNKGTVFWKKKLDSQITGEIHEVDLFKNGNKQLAFSTGYQLEVLDRNGNSVKPFPVKFNEALTQPLAVFDYDNNRTYRFVLTQNKRVYMLGPKGKSIKGFDFENAKANIVKAPKHIRLGSKDYILIAEESGRLNILSRQGSIRVPVNENFNYSENEWYGYDGKFISSEPDSNLISVTQSGAVSRKNLGLADNHRVVANDDLLVYLNENELSINDKRLSLDFGLYTDPQLFEIGRNAYIAITDLQAQKVYVFDINAELLPGFPVYGTSKVDIANADLDSKLELIVKGEENEILLYEF</sequence>
<dbReference type="Proteomes" id="UP001139414">
    <property type="component" value="Unassembled WGS sequence"/>
</dbReference>
<feature type="signal peptide" evidence="1">
    <location>
        <begin position="1"/>
        <end position="22"/>
    </location>
</feature>
<dbReference type="RefSeq" id="WP_229340472.1">
    <property type="nucleotide sequence ID" value="NZ_JAJBZG010000005.1"/>
</dbReference>
<keyword evidence="3" id="KW-1185">Reference proteome</keyword>
<gene>
    <name evidence="2" type="ORF">LGQ90_09430</name>
</gene>
<accession>A0A9X1LJI9</accession>
<organism evidence="2 3">
    <name type="scientific">Christiangramia sediminis</name>
    <dbReference type="NCBI Taxonomy" id="2881336"/>
    <lineage>
        <taxon>Bacteria</taxon>
        <taxon>Pseudomonadati</taxon>
        <taxon>Bacteroidota</taxon>
        <taxon>Flavobacteriia</taxon>
        <taxon>Flavobacteriales</taxon>
        <taxon>Flavobacteriaceae</taxon>
        <taxon>Christiangramia</taxon>
    </lineage>
</organism>
<comment type="caution">
    <text evidence="2">The sequence shown here is derived from an EMBL/GenBank/DDBJ whole genome shotgun (WGS) entry which is preliminary data.</text>
</comment>
<keyword evidence="1" id="KW-0732">Signal</keyword>
<reference evidence="2" key="1">
    <citation type="submission" date="2021-10" db="EMBL/GenBank/DDBJ databases">
        <title>Gramella sp. ASW11-100T, isolated from marine sediment.</title>
        <authorList>
            <person name="Xia C."/>
        </authorList>
    </citation>
    <scope>NUCLEOTIDE SEQUENCE</scope>
    <source>
        <strain evidence="2">ASW11-100</strain>
    </source>
</reference>
<evidence type="ECO:0000313" key="2">
    <source>
        <dbReference type="EMBL" id="MCB7481479.1"/>
    </source>
</evidence>